<dbReference type="RefSeq" id="WP_012062459.1">
    <property type="nucleotide sequence ID" value="NC_009633.1"/>
</dbReference>
<dbReference type="Pfam" id="PF19701">
    <property type="entry name" value="DUF6199"/>
    <property type="match status" value="1"/>
</dbReference>
<reference evidence="4" key="1">
    <citation type="journal article" date="2016" name="Genome Announc.">
        <title>Complete genome sequence of Alkaliphilus metalliredigens strain QYMF, an alkaliphilic and metal-reducing bacterium isolated from borax-contaminated leachate ponds.</title>
        <authorList>
            <person name="Hwang C."/>
            <person name="Copeland A."/>
            <person name="Lucas S."/>
            <person name="Lapidus A."/>
            <person name="Barry K."/>
            <person name="Detter J.C."/>
            <person name="Glavina Del Rio T."/>
            <person name="Hammon N."/>
            <person name="Israni S."/>
            <person name="Dalin E."/>
            <person name="Tice H."/>
            <person name="Pitluck S."/>
            <person name="Chertkov O."/>
            <person name="Brettin T."/>
            <person name="Bruce D."/>
            <person name="Han C."/>
            <person name="Schmutz J."/>
            <person name="Larimer F."/>
            <person name="Land M.L."/>
            <person name="Hauser L."/>
            <person name="Kyrpides N."/>
            <person name="Mikhailova N."/>
            <person name="Ye Q."/>
            <person name="Zhou J."/>
            <person name="Richardson P."/>
            <person name="Fields M.W."/>
        </authorList>
    </citation>
    <scope>NUCLEOTIDE SEQUENCE [LARGE SCALE GENOMIC DNA]</scope>
    <source>
        <strain evidence="4">QYMF</strain>
    </source>
</reference>
<evidence type="ECO:0000256" key="1">
    <source>
        <dbReference type="SAM" id="Phobius"/>
    </source>
</evidence>
<keyword evidence="1" id="KW-0812">Transmembrane</keyword>
<keyword evidence="1" id="KW-0472">Membrane</keyword>
<feature type="domain" description="DUF6199" evidence="2">
    <location>
        <begin position="9"/>
        <end position="61"/>
    </location>
</feature>
<keyword evidence="4" id="KW-1185">Reference proteome</keyword>
<evidence type="ECO:0000259" key="2">
    <source>
        <dbReference type="Pfam" id="PF19701"/>
    </source>
</evidence>
<accession>A6TMK0</accession>
<dbReference type="KEGG" id="amt:Amet_1210"/>
<organism evidence="3 4">
    <name type="scientific">Alkaliphilus metalliredigens (strain QYMF)</name>
    <dbReference type="NCBI Taxonomy" id="293826"/>
    <lineage>
        <taxon>Bacteria</taxon>
        <taxon>Bacillati</taxon>
        <taxon>Bacillota</taxon>
        <taxon>Clostridia</taxon>
        <taxon>Peptostreptococcales</taxon>
        <taxon>Natronincolaceae</taxon>
        <taxon>Alkaliphilus</taxon>
    </lineage>
</organism>
<protein>
    <recommendedName>
        <fullName evidence="2">DUF6199 domain-containing protein</fullName>
    </recommendedName>
</protein>
<evidence type="ECO:0000313" key="4">
    <source>
        <dbReference type="Proteomes" id="UP000001572"/>
    </source>
</evidence>
<keyword evidence="1" id="KW-1133">Transmembrane helix</keyword>
<name>A6TMK0_ALKMQ</name>
<proteinExistence type="predicted"/>
<dbReference type="EMBL" id="CP000724">
    <property type="protein sequence ID" value="ABR47418.1"/>
    <property type="molecule type" value="Genomic_DNA"/>
</dbReference>
<dbReference type="HOGENOM" id="CLU_2857734_0_0_9"/>
<sequence length="64" mass="7586">MNIFIFIKIIATLFFGINIVHPSFMWYLAESQGRQYPEPTPKEKRMIRIVSVISLVFVWMVLPQ</sequence>
<gene>
    <name evidence="3" type="ordered locus">Amet_1210</name>
</gene>
<feature type="transmembrane region" description="Helical" evidence="1">
    <location>
        <begin position="6"/>
        <end position="26"/>
    </location>
</feature>
<dbReference type="Proteomes" id="UP000001572">
    <property type="component" value="Chromosome"/>
</dbReference>
<feature type="transmembrane region" description="Helical" evidence="1">
    <location>
        <begin position="46"/>
        <end position="62"/>
    </location>
</feature>
<dbReference type="AlphaFoldDB" id="A6TMK0"/>
<evidence type="ECO:0000313" key="3">
    <source>
        <dbReference type="EMBL" id="ABR47418.1"/>
    </source>
</evidence>
<dbReference type="InterPro" id="IPR045679">
    <property type="entry name" value="DUF6199"/>
</dbReference>